<protein>
    <submittedName>
        <fullName evidence="1">Uncharacterized protein</fullName>
    </submittedName>
</protein>
<gene>
    <name evidence="1" type="ORF">CSSPTR1EN2_LOCUS22391</name>
</gene>
<proteinExistence type="predicted"/>
<evidence type="ECO:0000313" key="1">
    <source>
        <dbReference type="EMBL" id="CAK9234786.1"/>
    </source>
</evidence>
<keyword evidence="2" id="KW-1185">Reference proteome</keyword>
<reference evidence="1" key="1">
    <citation type="submission" date="2024-02" db="EMBL/GenBank/DDBJ databases">
        <authorList>
            <consortium name="ELIXIR-Norway"/>
            <consortium name="Elixir Norway"/>
        </authorList>
    </citation>
    <scope>NUCLEOTIDE SEQUENCE</scope>
</reference>
<evidence type="ECO:0000313" key="2">
    <source>
        <dbReference type="Proteomes" id="UP001497512"/>
    </source>
</evidence>
<accession>A0ABP0V0P0</accession>
<dbReference type="EMBL" id="OZ019900">
    <property type="protein sequence ID" value="CAK9234786.1"/>
    <property type="molecule type" value="Genomic_DNA"/>
</dbReference>
<dbReference type="Proteomes" id="UP001497512">
    <property type="component" value="Chromosome 8"/>
</dbReference>
<sequence length="131" mass="14639">MSRAEFDLSQYCNTGVGQEILDPAGLGNNGEAPYQRIAGVMSRNSETIDPWFQVCKEAACNCRLCASSSLQQARSCLSDLNHEDVVPIISFPEPPHKCYEFPCPKCHYKAPRDLKSTTRALQFQLLRSVQL</sequence>
<name>A0ABP0V0P0_9BRYO</name>
<organism evidence="1 2">
    <name type="scientific">Sphagnum troendelagicum</name>
    <dbReference type="NCBI Taxonomy" id="128251"/>
    <lineage>
        <taxon>Eukaryota</taxon>
        <taxon>Viridiplantae</taxon>
        <taxon>Streptophyta</taxon>
        <taxon>Embryophyta</taxon>
        <taxon>Bryophyta</taxon>
        <taxon>Sphagnophytina</taxon>
        <taxon>Sphagnopsida</taxon>
        <taxon>Sphagnales</taxon>
        <taxon>Sphagnaceae</taxon>
        <taxon>Sphagnum</taxon>
    </lineage>
</organism>